<gene>
    <name evidence="7" type="ORF">SAMN04244553_5150</name>
</gene>
<dbReference type="PROSITE" id="PS00455">
    <property type="entry name" value="AMP_BINDING"/>
    <property type="match status" value="3"/>
</dbReference>
<dbReference type="InterPro" id="IPR042099">
    <property type="entry name" value="ANL_N_sf"/>
</dbReference>
<dbReference type="Gene3D" id="3.30.300.30">
    <property type="match status" value="3"/>
</dbReference>
<comment type="cofactor">
    <cofactor evidence="1">
        <name>pantetheine 4'-phosphate</name>
        <dbReference type="ChEBI" id="CHEBI:47942"/>
    </cofactor>
</comment>
<dbReference type="InterPro" id="IPR025110">
    <property type="entry name" value="AMP-bd_C"/>
</dbReference>
<dbReference type="Pfam" id="PF13193">
    <property type="entry name" value="AMP-binding_C"/>
    <property type="match status" value="2"/>
</dbReference>
<keyword evidence="3" id="KW-0597">Phosphoprotein</keyword>
<dbReference type="SUPFAM" id="SSF56801">
    <property type="entry name" value="Acetyl-CoA synthetase-like"/>
    <property type="match status" value="3"/>
</dbReference>
<dbReference type="InterPro" id="IPR001242">
    <property type="entry name" value="Condensation_dom"/>
</dbReference>
<dbReference type="GO" id="GO:0017000">
    <property type="term" value="P:antibiotic biosynthetic process"/>
    <property type="evidence" value="ECO:0007669"/>
    <property type="project" value="UniProtKB-KW"/>
</dbReference>
<evidence type="ECO:0000313" key="8">
    <source>
        <dbReference type="Proteomes" id="UP000219565"/>
    </source>
</evidence>
<dbReference type="PANTHER" id="PTHR45527:SF1">
    <property type="entry name" value="FATTY ACID SYNTHASE"/>
    <property type="match status" value="1"/>
</dbReference>
<dbReference type="NCBIfam" id="NF003417">
    <property type="entry name" value="PRK04813.1"/>
    <property type="match status" value="4"/>
</dbReference>
<accession>A0A285LX13</accession>
<dbReference type="Gene3D" id="3.40.50.1820">
    <property type="entry name" value="alpha/beta hydrolase"/>
    <property type="match status" value="1"/>
</dbReference>
<keyword evidence="4" id="KW-0677">Repeat</keyword>
<dbReference type="Pfam" id="PF00501">
    <property type="entry name" value="AMP-binding"/>
    <property type="match status" value="3"/>
</dbReference>
<dbReference type="InterPro" id="IPR020806">
    <property type="entry name" value="PKS_PP-bd"/>
</dbReference>
<dbReference type="Gene3D" id="3.40.50.980">
    <property type="match status" value="2"/>
</dbReference>
<dbReference type="InterPro" id="IPR029058">
    <property type="entry name" value="AB_hydrolase_fold"/>
</dbReference>
<organism evidence="7 8">
    <name type="scientific">Nocardia amikacinitolerans</name>
    <dbReference type="NCBI Taxonomy" id="756689"/>
    <lineage>
        <taxon>Bacteria</taxon>
        <taxon>Bacillati</taxon>
        <taxon>Actinomycetota</taxon>
        <taxon>Actinomycetes</taxon>
        <taxon>Mycobacteriales</taxon>
        <taxon>Nocardiaceae</taxon>
        <taxon>Nocardia</taxon>
    </lineage>
</organism>
<dbReference type="GO" id="GO:0044550">
    <property type="term" value="P:secondary metabolite biosynthetic process"/>
    <property type="evidence" value="ECO:0007669"/>
    <property type="project" value="TreeGrafter"/>
</dbReference>
<dbReference type="InterPro" id="IPR010060">
    <property type="entry name" value="NRPS_synth"/>
</dbReference>
<dbReference type="SUPFAM" id="SSF47336">
    <property type="entry name" value="ACP-like"/>
    <property type="match status" value="4"/>
</dbReference>
<dbReference type="Pfam" id="PF00975">
    <property type="entry name" value="Thioesterase"/>
    <property type="match status" value="1"/>
</dbReference>
<dbReference type="CDD" id="cd19540">
    <property type="entry name" value="LCL_NRPS-like"/>
    <property type="match status" value="2"/>
</dbReference>
<dbReference type="InterPro" id="IPR001031">
    <property type="entry name" value="Thioesterase"/>
</dbReference>
<dbReference type="InterPro" id="IPR023213">
    <property type="entry name" value="CAT-like_dom_sf"/>
</dbReference>
<dbReference type="GO" id="GO:0043041">
    <property type="term" value="P:amino acid activation for nonribosomal peptide biosynthetic process"/>
    <property type="evidence" value="ECO:0007669"/>
    <property type="project" value="TreeGrafter"/>
</dbReference>
<evidence type="ECO:0000256" key="2">
    <source>
        <dbReference type="ARBA" id="ARBA00022450"/>
    </source>
</evidence>
<dbReference type="InterPro" id="IPR045851">
    <property type="entry name" value="AMP-bd_C_sf"/>
</dbReference>
<evidence type="ECO:0000256" key="1">
    <source>
        <dbReference type="ARBA" id="ARBA00001957"/>
    </source>
</evidence>
<evidence type="ECO:0000256" key="4">
    <source>
        <dbReference type="ARBA" id="ARBA00022737"/>
    </source>
</evidence>
<dbReference type="InterPro" id="IPR020845">
    <property type="entry name" value="AMP-binding_CS"/>
</dbReference>
<dbReference type="SMART" id="SM00823">
    <property type="entry name" value="PKS_PP"/>
    <property type="match status" value="4"/>
</dbReference>
<feature type="domain" description="Carrier" evidence="6">
    <location>
        <begin position="983"/>
        <end position="1057"/>
    </location>
</feature>
<dbReference type="Gene3D" id="1.10.1200.10">
    <property type="entry name" value="ACP-like"/>
    <property type="match status" value="3"/>
</dbReference>
<dbReference type="PANTHER" id="PTHR45527">
    <property type="entry name" value="NONRIBOSOMAL PEPTIDE SYNTHETASE"/>
    <property type="match status" value="1"/>
</dbReference>
<dbReference type="Gene3D" id="2.30.38.10">
    <property type="entry name" value="Luciferase, Domain 3"/>
    <property type="match status" value="1"/>
</dbReference>
<reference evidence="7 8" key="1">
    <citation type="submission" date="2017-09" db="EMBL/GenBank/DDBJ databases">
        <authorList>
            <person name="Ehlers B."/>
            <person name="Leendertz F.H."/>
        </authorList>
    </citation>
    <scope>NUCLEOTIDE SEQUENCE [LARGE SCALE GENOMIC DNA]</scope>
    <source>
        <strain evidence="7 8">DSM 45537</strain>
    </source>
</reference>
<dbReference type="Gene3D" id="3.30.559.10">
    <property type="entry name" value="Chloramphenicol acetyltransferase-like domain"/>
    <property type="match status" value="5"/>
</dbReference>
<evidence type="ECO:0000256" key="5">
    <source>
        <dbReference type="ARBA" id="ARBA00023194"/>
    </source>
</evidence>
<evidence type="ECO:0000313" key="7">
    <source>
        <dbReference type="EMBL" id="SNY88186.1"/>
    </source>
</evidence>
<evidence type="ECO:0000256" key="3">
    <source>
        <dbReference type="ARBA" id="ARBA00022553"/>
    </source>
</evidence>
<dbReference type="InterPro" id="IPR036736">
    <property type="entry name" value="ACP-like_sf"/>
</dbReference>
<dbReference type="InterPro" id="IPR000873">
    <property type="entry name" value="AMP-dep_synth/lig_dom"/>
</dbReference>
<dbReference type="PROSITE" id="PS50075">
    <property type="entry name" value="CARRIER"/>
    <property type="match status" value="4"/>
</dbReference>
<dbReference type="SUPFAM" id="SSF52777">
    <property type="entry name" value="CoA-dependent acyltransferases"/>
    <property type="match status" value="10"/>
</dbReference>
<dbReference type="GO" id="GO:0005737">
    <property type="term" value="C:cytoplasm"/>
    <property type="evidence" value="ECO:0007669"/>
    <property type="project" value="TreeGrafter"/>
</dbReference>
<dbReference type="InterPro" id="IPR010071">
    <property type="entry name" value="AA_adenyl_dom"/>
</dbReference>
<dbReference type="Gene3D" id="3.40.50.12780">
    <property type="entry name" value="N-terminal domain of ligase-like"/>
    <property type="match status" value="2"/>
</dbReference>
<feature type="domain" description="Carrier" evidence="6">
    <location>
        <begin position="3639"/>
        <end position="3714"/>
    </location>
</feature>
<dbReference type="OrthoDB" id="5475787at2"/>
<dbReference type="SUPFAM" id="SSF53474">
    <property type="entry name" value="alpha/beta-Hydrolases"/>
    <property type="match status" value="1"/>
</dbReference>
<dbReference type="Pfam" id="PF00668">
    <property type="entry name" value="Condensation"/>
    <property type="match status" value="5"/>
</dbReference>
<dbReference type="InterPro" id="IPR006162">
    <property type="entry name" value="Ppantetheine_attach_site"/>
</dbReference>
<dbReference type="GO" id="GO:0031177">
    <property type="term" value="F:phosphopantetheine binding"/>
    <property type="evidence" value="ECO:0007669"/>
    <property type="project" value="InterPro"/>
</dbReference>
<dbReference type="EMBL" id="OBEG01000005">
    <property type="protein sequence ID" value="SNY88186.1"/>
    <property type="molecule type" value="Genomic_DNA"/>
</dbReference>
<evidence type="ECO:0000259" key="6">
    <source>
        <dbReference type="PROSITE" id="PS50075"/>
    </source>
</evidence>
<dbReference type="NCBIfam" id="TIGR01720">
    <property type="entry name" value="NRPS-para261"/>
    <property type="match status" value="1"/>
</dbReference>
<dbReference type="InterPro" id="IPR009081">
    <property type="entry name" value="PP-bd_ACP"/>
</dbReference>
<dbReference type="GO" id="GO:0003824">
    <property type="term" value="F:catalytic activity"/>
    <property type="evidence" value="ECO:0007669"/>
    <property type="project" value="InterPro"/>
</dbReference>
<sequence length="4555" mass="483950">MTHGLSAARGIDVSENEGFPLSPAQLGMWYAQQLDPSVPLNEAQYIEMRGPLDVDTLIEVSHRVAHEYETALLRFGVRDGQPYQVVDPSLHTNLSYLDLSDAEDPDAEAMRWMRADVAAPVDLINERPGVSVLIRVAPDRVLWYSRAHHIALDGFASATGLYRVAELYNAALAGEEPSPCKASGLREIYDDEVRYRKSSRFTADAEYWSQRMSDMSERCSLVPGAAPAHALGRQHRQRLSDETKARLDAAASRYGVGTPGIAMAALAVYYAQATGAHDVVLSLPVSGRTTAMLRRSGGMLANIVPLRVTVGERSTMAEIVDAIRLEVSGALRHQRFRHEEIRRGADGVAAVAGGRGIVGPVVNIMLFPAEVHFTGIETDLHVITSGPIEDLFVNIYQHGAQAPIYLDFTANPDLYDEESLARHHLRFLKLFEALLDADPDTPVREVEYFLDDELVLREGAHGPTPPAPRLLPDVLDEGLRAAGADTVAVMDGERTLTYGELDSAARGLAGELTRLGAAPDESVLVALPRSMESVLAFWGVVRSGAAYVPLGTGNPAERVAKMASECGARLGITTREQASRLPDRVRWIEIDSDAAVLDAPTSGDDEADSRRDLRLEHAAYVVFTSGSTGVPKGVVVSHSGIAGLAAAVREAYRPEVGSRVLHCLNPSFDASLLELLVAFGSGATLVIGRGDAMAGAEITAAVAEYGITHLCSTPAVLATLPDDALDGVLAVTTGGEICPPELVARFGSGRRLVNSYGPSETTVAATFTDAMDLERPAGLGRPVPGARLLVLDQRLAPVPIGTPGELYIAGPGVARGYAGRPGLTAERLVADPFGPAGSRMYRTGDLVYWRSVEPSGETAVADGVVLEYLGRSDFQVKLRGMRVEPGEVDAVLDSHPEVEIAVTVVRTGASGRAMLASYVVPVHHDSQTAELDVPSLREFCMRRLPGHMVPGAITVLDALPITGNGKVDRRALPEPMAEEAPRAAASEVEGVLCQLFAEVLGVPSVGADVSFFALGGDSILSIQLVARGRAADLVFSARDVFEHPTPAALAAVVTAPGERHALAELPGGGVGFLPRTPIVDWLLEQPGWQRFGQSVVLALPTGLSESELVRTLGAVLDRHDMLRARVVRGGLEVAAPGTIAAETLLERVRVLEIDGVDTESVVTAATARLAPEAGIMVAATWLDAGTEAAGRLVLVIHHLAVDAVSWRILIADLISAWAQAHADETPELPSVGTSMRTWAHALTETATTESWVAEADHWAAVLATPDPPLGRRGLDPNVDTGDTIERLELSLPAATTATLLDRLPATYRCGMEEALLTALASVLAEHRAESGPALVMLERHGREEAAVPGADLSRTVGWFTSQFPVRLEIGDAGPLDALAAVKEQLRAVPRGGIGFGLLRHSNPKTAAVLGAAPDPQLGFNYLGQVAEGDTEAPENAVPWLPVSLAASLGGGAELPASAVLAIDAVVVERPKGSVLQAVWRYASKVVDGAEIESLASAWISALEELARQLAEPDAGKLTPSDLPLVSVGQRQLDAWATRYPAMTDVWPLAPLQHGLLFHAQLAAGRTDEYSVQAVFEFDGAVDIERLAAAATATVRQHEALRTAFVAGADEPVQIVLADVEVPWRTVDVDPDEFDAFAARELAAPFDPARPPLVRFVCARCGEDDIRLLVTNHHLVLDGWSMPLLLAELLARYQSGGDGAGFPQPVSYRDYLALLTHRDRAAETAAWTDALSGLPGPTLVTAGRAPQRTGSGKLDLELPLAPASALALQRMAADQGVTLNTVVQCAWGMLLAELTGETDIVFGATVSGRPADLPGAERIVGMLVNTLPVRIALDPAEPVGDLLRRIQREQGALLDHHIAGLTEIQSAAGLGVLFDTAIVYESYPVDAAALRSAAEHAALRVRDFRGRDGTHYPLSLAAHARDTLRLILSCATGFFDAAEAQAIGDRLVRMLDRMAADPAAKAAGVCGVERAEVLRSRPQPMRLLPDLLRSGVRPGRVAVEDDAQAIEYTELDARSNRLARKLIAAGAGPETCVLLALPRSVDWFVAVWAIAKSGAAFVPVDIDHPEERLATLAADSGAPLGITTAEHRDRLPGTVSWLLLDDPVLRAELSDHADAAITDADRPRPLRAEHPAYLIYTSGSTGTPKGVVVTHAGLGGLAVGTAARMRARPGDRVLLSVNPNFDAATLVWLSTFYTGATLVVAPAAATVGDELTSVIVANEVTHVIAPPAVLATLSTASWNSVRTVVTGGEVCPPELTARVGAGRSMMNSYGPAEATVAATFSAALVPGEAAELGEPMPGFGLVVLDRWLRPAPVGTIGELYLMGPGLARGYHGRVGLTAARFVPNPFGAPGDRMYRTGDLVRRVSRTGLEYMGRNDSQVKLHGIRVEPGEVDAVLRDVPGVGLAVTVPRRGSTGDLALAAYVAPTAGAELDGARLRDHLVRRLPRHLVPAAVTVLDVLPVTGNGKVDVRALPEPECVAVEYVAPIGVERVVAEVFGAVLDRPGVGAYDDFFALGGDSLSATRVTARLGAALDIEVPVRLLFEAPTVRALAARLPAAGDGARPSIGPRSGPRPEHIPLAPAQQRMWFVNQYDTESGAYNIPAVLRLRGDLDVAALRAALTDVLARHEALRTVYPARDGVGYQVVLPPDAVELDPEPIAITADELPAAVLECVTAGFDVAAAVPLRLRLFRVADGEHVLVVVVHHISADGFSMGPLARDVLAAYAARSSGAVPGWTELPVQYADYTLWQRERLGSADDPESLLAAQLDYWTTTLKDLPDRLELPADRPRPAIPSLRAGTVLRTVDAELAAALDELGRTNHSSLFMVLHAALAALFARLSGASDIAIGTPVAGRGAAELDDVVGMFVNTVVLRTEIDSAATFADLLAETRRTDLDAFAHADIPFESLVDVLDPARSAARHPLVQVMLVFQNLAPVELALSHLHVAPVELEQQSLRFDLSVTVAPDETSGLTIRFGYATDLFDQDTVERFADRWLRLLRAVVAAPEAPVGDVDLLDAEESATLDLQAQRSVAEPTVLPELLAAAVAGNPDGVAVVDGVSRLTYRELDEHANRLARVLIGAGAGPEGLVAIAIRRSLPAVLAVWAVAKTGAAFVPIDPAYPAERITQILDDSGARLGVTVCAVAPTLPGAGFDDSGEDFGEAPVHWLALDDPATTDLVDSATGVPIDDTERTAPVRWQNPAYVIFTSGSTGRPKGVVVTHEGLANLTVAQRDRMRITADSRVLAVASPSFDAAVLELLMAVGAGATLVIAGPTAFGGPELGELLARERVSHIALSPSALGSVDAAALGPAPALRGIINGGEPCPPELVEQWAAPDRLHFNDYGPTESTVWATGSDALRPGDEITIGRPAPGLAVRVLDERLHPVPDGVVGELYLSGHALARGYHGRSPLTAARFVADPYGAPGERMYRTGDLVRRRNGELDYLGRGDLQVKLRGLRIELGEIESALVSDPAVHQAAVTVYTDPSVGELLVGYVVPHVIGSPEETAPDADALEPTAADAPVHQVAAVDAEPLAHALDTEVRDVAASGAEPQGAQVIDGEPLGNALDDEVRERAEDGGALDGEYSGTVSSGLAPIDLEALKASLAQRLPSYMVPSALVVLDALPRTANGKLDRRALPAPDIRAGRFREPTTPTERIVAETFGELLGVPRVGLDDDFFALGGNSLIATRIAARLGAALNSRVPVRMVFDAPTVARLAEAVRTSAAAPGPRPGPRRRPTYVPLSAAQRRMWFLNRYDPASPAQNVPLALEVEGELDVGVVQAALMDVIARHETLRTVYPVNAEGEPYQDVRGVAEAFVPVRVSDVDADSVPRMVATASARGFDLTTELSLRVELFRIEPQRTVLVVLMHHIACDGSSLAPLARDVLVAYSARRAGFAPQWQPLPLQYADYALWQHELLGADDDPDSLAHRQLEYWRGALDGLPDVTSLPSDHPRPNMSTHRAGMIEFHIEVAVQQRIRQIARWHGVSIFMVAHAALAVLLGRISGQQDVAIGTVIAGRGDGELDELVGMFVNTLVLRSRVRPEETFENLLAATKDGDLDAFGNADMPFERLVEVVAPARSTSHHPLFQVLLAFQNFEFNPGSVPELGVRAIEMPAIGAKFDLEWMLDEQFDEEGAPAGIDCSLTFALDLFEPSTARTLADRYVELLDAVTTNPELVLGDIDVTAPPGTAVYDPPPSLAERRTDLPYRPPVTRTEHAVVSAFEKVLGAERVGLDDNFFELGGTSMVAIRLVDELRERLDYAIPVQWMFGDPTPGALAQRIVEQPEEGPGGTDPALRPLLPLRPSGSGPALFCVHPAIGLAWGYAGLVRHLYPGHPVYGLQSPGVAAAQPDMTLTERAVRYVDEMRDAQPDGPYRVLGYSAGGPLAHAVAVELQRRGATVSALVIIDGRADVEPESATEMPPPEVLLAEFGGIDPDELAGDQPLAERAAGLLRGGGLLGDAAGGAVGAMAGGAFGALDAAALERLYLDYQQLVRQAAEYRPGVFDGDLLFFSSTSGRPGYSPNVDTWRPYVSGAIVDHQTGHEHNRLTTPEALAVIGPILAEYLRERG</sequence>
<proteinExistence type="predicted"/>
<dbReference type="GO" id="GO:0008610">
    <property type="term" value="P:lipid biosynthetic process"/>
    <property type="evidence" value="ECO:0007669"/>
    <property type="project" value="UniProtKB-ARBA"/>
</dbReference>
<dbReference type="STRING" id="1379680.GCA_001612615_04231"/>
<keyword evidence="2" id="KW-0596">Phosphopantetheine</keyword>
<keyword evidence="8" id="KW-1185">Reference proteome</keyword>
<protein>
    <submittedName>
        <fullName evidence="7">Non-ribosomal peptide synthase domain TIGR01720/amino acid adenylation domain-containing protein</fullName>
    </submittedName>
</protein>
<dbReference type="UniPathway" id="UPA00011"/>
<name>A0A285LX13_9NOCA</name>
<feature type="domain" description="Carrier" evidence="6">
    <location>
        <begin position="2480"/>
        <end position="2555"/>
    </location>
</feature>
<dbReference type="RefSeq" id="WP_097247123.1">
    <property type="nucleotide sequence ID" value="NZ_OBEG01000005.1"/>
</dbReference>
<keyword evidence="5" id="KW-0045">Antibiotic biosynthesis</keyword>
<dbReference type="Pfam" id="PF00550">
    <property type="entry name" value="PP-binding"/>
    <property type="match status" value="4"/>
</dbReference>
<dbReference type="Proteomes" id="UP000219565">
    <property type="component" value="Unassembled WGS sequence"/>
</dbReference>
<dbReference type="NCBIfam" id="TIGR01733">
    <property type="entry name" value="AA-adenyl-dom"/>
    <property type="match status" value="3"/>
</dbReference>
<feature type="domain" description="Carrier" evidence="6">
    <location>
        <begin position="4197"/>
        <end position="4272"/>
    </location>
</feature>
<dbReference type="PROSITE" id="PS00012">
    <property type="entry name" value="PHOSPHOPANTETHEINE"/>
    <property type="match status" value="2"/>
</dbReference>
<dbReference type="CDD" id="cd19543">
    <property type="entry name" value="DCL_NRPS"/>
    <property type="match status" value="1"/>
</dbReference>
<dbReference type="Gene3D" id="3.30.559.30">
    <property type="entry name" value="Nonribosomal peptide synthetase, condensation domain"/>
    <property type="match status" value="5"/>
</dbReference>